<dbReference type="InterPro" id="IPR035979">
    <property type="entry name" value="RBD_domain_sf"/>
</dbReference>
<name>A0AAD6CV66_9EURO</name>
<feature type="compositionally biased region" description="Basic and acidic residues" evidence="1">
    <location>
        <begin position="418"/>
        <end position="429"/>
    </location>
</feature>
<feature type="region of interest" description="Disordered" evidence="1">
    <location>
        <begin position="158"/>
        <end position="182"/>
    </location>
</feature>
<dbReference type="EMBL" id="JAQIZZ010000006">
    <property type="protein sequence ID" value="KAJ5538014.1"/>
    <property type="molecule type" value="Genomic_DNA"/>
</dbReference>
<feature type="region of interest" description="Disordered" evidence="1">
    <location>
        <begin position="527"/>
        <end position="563"/>
    </location>
</feature>
<evidence type="ECO:0000259" key="2">
    <source>
        <dbReference type="Pfam" id="PF00076"/>
    </source>
</evidence>
<gene>
    <name evidence="3" type="ORF">N7494_007493</name>
</gene>
<evidence type="ECO:0000313" key="4">
    <source>
        <dbReference type="Proteomes" id="UP001220324"/>
    </source>
</evidence>
<reference evidence="3 4" key="1">
    <citation type="journal article" date="2023" name="IMA Fungus">
        <title>Comparative genomic study of the Penicillium genus elucidates a diverse pangenome and 15 lateral gene transfer events.</title>
        <authorList>
            <person name="Petersen C."/>
            <person name="Sorensen T."/>
            <person name="Nielsen M.R."/>
            <person name="Sondergaard T.E."/>
            <person name="Sorensen J.L."/>
            <person name="Fitzpatrick D.A."/>
            <person name="Frisvad J.C."/>
            <person name="Nielsen K.L."/>
        </authorList>
    </citation>
    <scope>NUCLEOTIDE SEQUENCE [LARGE SCALE GENOMIC DNA]</scope>
    <source>
        <strain evidence="3 4">IBT 35679</strain>
    </source>
</reference>
<dbReference type="GO" id="GO:0003723">
    <property type="term" value="F:RNA binding"/>
    <property type="evidence" value="ECO:0007669"/>
    <property type="project" value="InterPro"/>
</dbReference>
<dbReference type="Gene3D" id="3.30.70.330">
    <property type="match status" value="1"/>
</dbReference>
<feature type="compositionally biased region" description="Acidic residues" evidence="1">
    <location>
        <begin position="407"/>
        <end position="417"/>
    </location>
</feature>
<dbReference type="Proteomes" id="UP001220324">
    <property type="component" value="Unassembled WGS sequence"/>
</dbReference>
<feature type="compositionally biased region" description="Low complexity" evidence="1">
    <location>
        <begin position="471"/>
        <end position="484"/>
    </location>
</feature>
<sequence>MTEDLKTAFAVYGPCHVKIKQDKKKGLPGAFVQFEKVEHANAALDPNERIALHDRWLRVERAKGRRTACLGLRSGAPITDQDVSSALGDRGHLEVYCIESYPTGPQTWTFICKVTFAYVDDCRDAIKYFQKDSKYYLSLLDMEGSPLIPNMGQGLPLRTRPHGSSQSARNNNHNGYRYNKPYRNGANRGGYRGFSKYHNPPFQLENIHASHLHGELPPSHLRGDLPLPHLRGGFPGPHYWVNGMPYNNERHPSFYYPPPQHPNDGFHNHPFIVNSQPRYDHPHLLPSPDIYNTGIPGGPLIINGQPQYGDNSPAVYHEFLAPDGVGLSPPASVTSQPGSYFTPQPYTEPYPAHQEYLAPPHVQVKVTLPPIKPEETERKAIENEGIEKLLKSERLEKPPKLIRVYESDTESNDDEEQDKCSAQKSESGETSHLIPALNPVREEDGNLDVEGHEIQTKEPTSNSEPPSCQVSTPSHASSRSRSCSPPYRIAFHVRSQLVELESDLGEAAIQEVILSLKRELKLKKQEQEAESKAEKMKGKILVDSGSSTSRSCSLTRSCSSKSI</sequence>
<dbReference type="AlphaFoldDB" id="A0AAD6CV66"/>
<accession>A0AAD6CV66</accession>
<dbReference type="InterPro" id="IPR000504">
    <property type="entry name" value="RRM_dom"/>
</dbReference>
<dbReference type="Pfam" id="PF00076">
    <property type="entry name" value="RRM_1"/>
    <property type="match status" value="1"/>
</dbReference>
<feature type="compositionally biased region" description="Polar residues" evidence="1">
    <location>
        <begin position="457"/>
        <end position="470"/>
    </location>
</feature>
<comment type="caution">
    <text evidence="3">The sequence shown here is derived from an EMBL/GenBank/DDBJ whole genome shotgun (WGS) entry which is preliminary data.</text>
</comment>
<proteinExistence type="predicted"/>
<dbReference type="SUPFAM" id="SSF54928">
    <property type="entry name" value="RNA-binding domain, RBD"/>
    <property type="match status" value="1"/>
</dbReference>
<feature type="compositionally biased region" description="Basic and acidic residues" evidence="1">
    <location>
        <begin position="527"/>
        <end position="537"/>
    </location>
</feature>
<keyword evidence="4" id="KW-1185">Reference proteome</keyword>
<feature type="compositionally biased region" description="Low complexity" evidence="1">
    <location>
        <begin position="544"/>
        <end position="563"/>
    </location>
</feature>
<dbReference type="InterPro" id="IPR012677">
    <property type="entry name" value="Nucleotide-bd_a/b_plait_sf"/>
</dbReference>
<organism evidence="3 4">
    <name type="scientific">Penicillium frequentans</name>
    <dbReference type="NCBI Taxonomy" id="3151616"/>
    <lineage>
        <taxon>Eukaryota</taxon>
        <taxon>Fungi</taxon>
        <taxon>Dikarya</taxon>
        <taxon>Ascomycota</taxon>
        <taxon>Pezizomycotina</taxon>
        <taxon>Eurotiomycetes</taxon>
        <taxon>Eurotiomycetidae</taxon>
        <taxon>Eurotiales</taxon>
        <taxon>Aspergillaceae</taxon>
        <taxon>Penicillium</taxon>
    </lineage>
</organism>
<feature type="compositionally biased region" description="Polar residues" evidence="1">
    <location>
        <begin position="162"/>
        <end position="174"/>
    </location>
</feature>
<protein>
    <recommendedName>
        <fullName evidence="2">RRM domain-containing protein</fullName>
    </recommendedName>
</protein>
<feature type="region of interest" description="Disordered" evidence="1">
    <location>
        <begin position="406"/>
        <end position="484"/>
    </location>
</feature>
<feature type="compositionally biased region" description="Basic and acidic residues" evidence="1">
    <location>
        <begin position="440"/>
        <end position="456"/>
    </location>
</feature>
<evidence type="ECO:0000256" key="1">
    <source>
        <dbReference type="SAM" id="MobiDB-lite"/>
    </source>
</evidence>
<evidence type="ECO:0000313" key="3">
    <source>
        <dbReference type="EMBL" id="KAJ5538014.1"/>
    </source>
</evidence>
<feature type="domain" description="RRM" evidence="2">
    <location>
        <begin position="3"/>
        <end position="45"/>
    </location>
</feature>